<dbReference type="InterPro" id="IPR052019">
    <property type="entry name" value="F420H2_bilvrd_red/Heme_oxyg"/>
</dbReference>
<dbReference type="NCBIfam" id="TIGR04023">
    <property type="entry name" value="PPOX_MSMEG_5819"/>
    <property type="match status" value="1"/>
</dbReference>
<dbReference type="EMBL" id="JAATVY010000005">
    <property type="protein sequence ID" value="NJC70056.1"/>
    <property type="molecule type" value="Genomic_DNA"/>
</dbReference>
<comment type="caution">
    <text evidence="4">The sequence shown here is derived from an EMBL/GenBank/DDBJ whole genome shotgun (WGS) entry which is preliminary data.</text>
</comment>
<dbReference type="PANTHER" id="PTHR35176:SF6">
    <property type="entry name" value="HEME OXYGENASE HI_0854-RELATED"/>
    <property type="match status" value="1"/>
</dbReference>
<dbReference type="InterPro" id="IPR012349">
    <property type="entry name" value="Split_barrel_FMN-bd"/>
</dbReference>
<evidence type="ECO:0000259" key="3">
    <source>
        <dbReference type="Pfam" id="PF01243"/>
    </source>
</evidence>
<feature type="domain" description="Pyridoxamine 5'-phosphate oxidase N-terminal" evidence="3">
    <location>
        <begin position="4"/>
        <end position="108"/>
    </location>
</feature>
<organism evidence="4 5">
    <name type="scientific">Planosporangium thailandense</name>
    <dbReference type="NCBI Taxonomy" id="765197"/>
    <lineage>
        <taxon>Bacteria</taxon>
        <taxon>Bacillati</taxon>
        <taxon>Actinomycetota</taxon>
        <taxon>Actinomycetes</taxon>
        <taxon>Micromonosporales</taxon>
        <taxon>Micromonosporaceae</taxon>
        <taxon>Planosporangium</taxon>
    </lineage>
</organism>
<evidence type="ECO:0000313" key="4">
    <source>
        <dbReference type="EMBL" id="NJC70056.1"/>
    </source>
</evidence>
<reference evidence="4 5" key="1">
    <citation type="submission" date="2020-03" db="EMBL/GenBank/DDBJ databases">
        <title>WGS of the type strain of Planosporangium spp.</title>
        <authorList>
            <person name="Thawai C."/>
        </authorList>
    </citation>
    <scope>NUCLEOTIDE SEQUENCE [LARGE SCALE GENOMIC DNA]</scope>
    <source>
        <strain evidence="4 5">TBRC 5610</strain>
    </source>
</reference>
<keyword evidence="5" id="KW-1185">Reference proteome</keyword>
<dbReference type="InterPro" id="IPR011576">
    <property type="entry name" value="Pyridox_Oxase_N"/>
</dbReference>
<keyword evidence="1 4" id="KW-0560">Oxidoreductase</keyword>
<dbReference type="Gene3D" id="2.30.110.10">
    <property type="entry name" value="Electron Transport, Fmn-binding Protein, Chain A"/>
    <property type="match status" value="1"/>
</dbReference>
<dbReference type="Pfam" id="PF01243">
    <property type="entry name" value="PNPOx_N"/>
    <property type="match status" value="1"/>
</dbReference>
<dbReference type="Proteomes" id="UP000722989">
    <property type="component" value="Unassembled WGS sequence"/>
</dbReference>
<dbReference type="SUPFAM" id="SSF50475">
    <property type="entry name" value="FMN-binding split barrel"/>
    <property type="match status" value="1"/>
</dbReference>
<accession>A0ABX0XVI8</accession>
<evidence type="ECO:0000256" key="2">
    <source>
        <dbReference type="SAM" id="MobiDB-lite"/>
    </source>
</evidence>
<dbReference type="PANTHER" id="PTHR35176">
    <property type="entry name" value="HEME OXYGENASE HI_0854-RELATED"/>
    <property type="match status" value="1"/>
</dbReference>
<dbReference type="InterPro" id="IPR024031">
    <property type="entry name" value="MSMEG_5819/OxyR"/>
</dbReference>
<name>A0ABX0XVI8_9ACTN</name>
<protein>
    <submittedName>
        <fullName evidence="4">PPOX class F420-dependent oxidoreductase</fullName>
        <ecNumber evidence="4">1.-.-.-</ecNumber>
    </submittedName>
</protein>
<dbReference type="EC" id="1.-.-.-" evidence="4"/>
<dbReference type="GO" id="GO:0016491">
    <property type="term" value="F:oxidoreductase activity"/>
    <property type="evidence" value="ECO:0007669"/>
    <property type="project" value="UniProtKB-KW"/>
</dbReference>
<dbReference type="RefSeq" id="WP_167924967.1">
    <property type="nucleotide sequence ID" value="NZ_JAATVY010000005.1"/>
</dbReference>
<proteinExistence type="predicted"/>
<feature type="compositionally biased region" description="Basic and acidic residues" evidence="2">
    <location>
        <begin position="121"/>
        <end position="132"/>
    </location>
</feature>
<feature type="region of interest" description="Disordered" evidence="2">
    <location>
        <begin position="120"/>
        <end position="139"/>
    </location>
</feature>
<gene>
    <name evidence="4" type="ORF">HC031_10090</name>
</gene>
<evidence type="ECO:0000256" key="1">
    <source>
        <dbReference type="ARBA" id="ARBA00023002"/>
    </source>
</evidence>
<sequence length="139" mass="15430">MVFTEAEHRYLSSQRLGRLATVGPDGAPQNNPVGFRYNAETGTIDITGYNLGASRKFRNVEANSQVSFVVDDIASLDPWRVRGIEVRGWAEALRDVPAAASYASAEMIRIHPRRIFSWGIDPDRPGMQRRDTGQPARTG</sequence>
<evidence type="ECO:0000313" key="5">
    <source>
        <dbReference type="Proteomes" id="UP000722989"/>
    </source>
</evidence>